<dbReference type="Proteomes" id="UP000298663">
    <property type="component" value="Unassembled WGS sequence"/>
</dbReference>
<keyword evidence="2" id="KW-1185">Reference proteome</keyword>
<gene>
    <name evidence="1" type="ORF">L596_017654</name>
</gene>
<reference evidence="1 2" key="2">
    <citation type="journal article" date="2019" name="G3 (Bethesda)">
        <title>Hybrid Assembly of the Genome of the Entomopathogenic Nematode Steinernema carpocapsae Identifies the X-Chromosome.</title>
        <authorList>
            <person name="Serra L."/>
            <person name="Macchietto M."/>
            <person name="Macias-Munoz A."/>
            <person name="McGill C.J."/>
            <person name="Rodriguez I.M."/>
            <person name="Rodriguez B."/>
            <person name="Murad R."/>
            <person name="Mortazavi A."/>
        </authorList>
    </citation>
    <scope>NUCLEOTIDE SEQUENCE [LARGE SCALE GENOMIC DNA]</scope>
    <source>
        <strain evidence="1 2">ALL</strain>
    </source>
</reference>
<protein>
    <submittedName>
        <fullName evidence="1">Uncharacterized protein</fullName>
    </submittedName>
</protein>
<evidence type="ECO:0000313" key="2">
    <source>
        <dbReference type="Proteomes" id="UP000298663"/>
    </source>
</evidence>
<dbReference type="EMBL" id="AZBU02000005">
    <property type="protein sequence ID" value="TKR76530.1"/>
    <property type="molecule type" value="Genomic_DNA"/>
</dbReference>
<sequence length="88" mass="9830">MLIIIDLTDISFIILCLTRQDIAEKVEVIRVLPPSCGQKYAAVCSENTWQDEDGTNMALEAFFNSNMNQRNMTLYRAAGNVNVISVTS</sequence>
<proteinExistence type="predicted"/>
<accession>A0A4U5N2N7</accession>
<dbReference type="AlphaFoldDB" id="A0A4U5N2N7"/>
<evidence type="ECO:0000313" key="1">
    <source>
        <dbReference type="EMBL" id="TKR76530.1"/>
    </source>
</evidence>
<name>A0A4U5N2N7_STECR</name>
<comment type="caution">
    <text evidence="1">The sequence shown here is derived from an EMBL/GenBank/DDBJ whole genome shotgun (WGS) entry which is preliminary data.</text>
</comment>
<reference evidence="1 2" key="1">
    <citation type="journal article" date="2015" name="Genome Biol.">
        <title>Comparative genomics of Steinernema reveals deeply conserved gene regulatory networks.</title>
        <authorList>
            <person name="Dillman A.R."/>
            <person name="Macchietto M."/>
            <person name="Porter C.F."/>
            <person name="Rogers A."/>
            <person name="Williams B."/>
            <person name="Antoshechkin I."/>
            <person name="Lee M.M."/>
            <person name="Goodwin Z."/>
            <person name="Lu X."/>
            <person name="Lewis E.E."/>
            <person name="Goodrich-Blair H."/>
            <person name="Stock S.P."/>
            <person name="Adams B.J."/>
            <person name="Sternberg P.W."/>
            <person name="Mortazavi A."/>
        </authorList>
    </citation>
    <scope>NUCLEOTIDE SEQUENCE [LARGE SCALE GENOMIC DNA]</scope>
    <source>
        <strain evidence="1 2">ALL</strain>
    </source>
</reference>
<organism evidence="1 2">
    <name type="scientific">Steinernema carpocapsae</name>
    <name type="common">Entomopathogenic nematode</name>
    <dbReference type="NCBI Taxonomy" id="34508"/>
    <lineage>
        <taxon>Eukaryota</taxon>
        <taxon>Metazoa</taxon>
        <taxon>Ecdysozoa</taxon>
        <taxon>Nematoda</taxon>
        <taxon>Chromadorea</taxon>
        <taxon>Rhabditida</taxon>
        <taxon>Tylenchina</taxon>
        <taxon>Panagrolaimomorpha</taxon>
        <taxon>Strongyloidoidea</taxon>
        <taxon>Steinernematidae</taxon>
        <taxon>Steinernema</taxon>
    </lineage>
</organism>